<comment type="caution">
    <text evidence="2">The sequence shown here is derived from an EMBL/GenBank/DDBJ whole genome shotgun (WGS) entry which is preliminary data.</text>
</comment>
<organism evidence="2 3">
    <name type="scientific">Microbulbifer halophilus</name>
    <dbReference type="NCBI Taxonomy" id="453963"/>
    <lineage>
        <taxon>Bacteria</taxon>
        <taxon>Pseudomonadati</taxon>
        <taxon>Pseudomonadota</taxon>
        <taxon>Gammaproteobacteria</taxon>
        <taxon>Cellvibrionales</taxon>
        <taxon>Microbulbiferaceae</taxon>
        <taxon>Microbulbifer</taxon>
    </lineage>
</organism>
<dbReference type="Gene3D" id="3.20.20.190">
    <property type="entry name" value="Phosphatidylinositol (PI) phosphodiesterase"/>
    <property type="match status" value="1"/>
</dbReference>
<gene>
    <name evidence="2" type="ORF">ACFSKX_09710</name>
</gene>
<evidence type="ECO:0000313" key="3">
    <source>
        <dbReference type="Proteomes" id="UP001597425"/>
    </source>
</evidence>
<dbReference type="InterPro" id="IPR030395">
    <property type="entry name" value="GP_PDE_dom"/>
</dbReference>
<dbReference type="RefSeq" id="WP_265720769.1">
    <property type="nucleotide sequence ID" value="NZ_JAPIVK010000005.1"/>
</dbReference>
<evidence type="ECO:0000259" key="1">
    <source>
        <dbReference type="PROSITE" id="PS51704"/>
    </source>
</evidence>
<proteinExistence type="predicted"/>
<name>A0ABW5EBD7_9GAMM</name>
<sequence>MLWLALFAIVVFLLWCYATARPAPLTSLSLSHRQSPLVISHGDEAGNGLYPGNTLLYLQKMVELGVDAMEMDLNLTADGHLVLMHDNTVDRTSDRSGAIIGMTLDELRSLNVAHHWRGDGGNYPYRDRPLRIATIDEVFAALPQTPMIIELKNDDPFAARVLSSAIAEAGCEARVIVSSFHRGVIREFRRLSPWVATGASMPEALLFFLAQWFFAERLLSPAYQTMQLPMHYYGIPVFSPRFVRAARNCGLHISVWTVDREADMRDYIDLELDGIVTNRPDRLLSLLEE</sequence>
<dbReference type="PROSITE" id="PS51704">
    <property type="entry name" value="GP_PDE"/>
    <property type="match status" value="1"/>
</dbReference>
<accession>A0ABW5EBD7</accession>
<dbReference type="SUPFAM" id="SSF51695">
    <property type="entry name" value="PLC-like phosphodiesterases"/>
    <property type="match status" value="1"/>
</dbReference>
<keyword evidence="3" id="KW-1185">Reference proteome</keyword>
<dbReference type="EMBL" id="JBHUJD010000010">
    <property type="protein sequence ID" value="MFD2310689.1"/>
    <property type="molecule type" value="Genomic_DNA"/>
</dbReference>
<reference evidence="3" key="1">
    <citation type="journal article" date="2019" name="Int. J. Syst. Evol. Microbiol.">
        <title>The Global Catalogue of Microorganisms (GCM) 10K type strain sequencing project: providing services to taxonomists for standard genome sequencing and annotation.</title>
        <authorList>
            <consortium name="The Broad Institute Genomics Platform"/>
            <consortium name="The Broad Institute Genome Sequencing Center for Infectious Disease"/>
            <person name="Wu L."/>
            <person name="Ma J."/>
        </authorList>
    </citation>
    <scope>NUCLEOTIDE SEQUENCE [LARGE SCALE GENOMIC DNA]</scope>
    <source>
        <strain evidence="3">KCTC 12848</strain>
    </source>
</reference>
<evidence type="ECO:0000313" key="2">
    <source>
        <dbReference type="EMBL" id="MFD2310689.1"/>
    </source>
</evidence>
<dbReference type="PANTHER" id="PTHR46211">
    <property type="entry name" value="GLYCEROPHOSPHORYL DIESTER PHOSPHODIESTERASE"/>
    <property type="match status" value="1"/>
</dbReference>
<dbReference type="PANTHER" id="PTHR46211:SF14">
    <property type="entry name" value="GLYCEROPHOSPHODIESTER PHOSPHODIESTERASE"/>
    <property type="match status" value="1"/>
</dbReference>
<feature type="domain" description="GP-PDE" evidence="1">
    <location>
        <begin position="36"/>
        <end position="287"/>
    </location>
</feature>
<dbReference type="InterPro" id="IPR017946">
    <property type="entry name" value="PLC-like_Pdiesterase_TIM-brl"/>
</dbReference>
<protein>
    <submittedName>
        <fullName evidence="2">Glycerophosphodiester phosphodiesterase</fullName>
    </submittedName>
</protein>
<dbReference type="Pfam" id="PF03009">
    <property type="entry name" value="GDPD"/>
    <property type="match status" value="1"/>
</dbReference>
<dbReference type="CDD" id="cd08561">
    <property type="entry name" value="GDPD_cytoplasmic_ScUgpQ2_like"/>
    <property type="match status" value="1"/>
</dbReference>
<dbReference type="Proteomes" id="UP001597425">
    <property type="component" value="Unassembled WGS sequence"/>
</dbReference>